<organism evidence="1 2">
    <name type="scientific">Rhodococcus erythropolis</name>
    <name type="common">Arthrobacter picolinophilus</name>
    <dbReference type="NCBI Taxonomy" id="1833"/>
    <lineage>
        <taxon>Bacteria</taxon>
        <taxon>Bacillati</taxon>
        <taxon>Actinomycetota</taxon>
        <taxon>Actinomycetes</taxon>
        <taxon>Mycobacteriales</taxon>
        <taxon>Nocardiaceae</taxon>
        <taxon>Rhodococcus</taxon>
        <taxon>Rhodococcus erythropolis group</taxon>
    </lineage>
</organism>
<protein>
    <submittedName>
        <fullName evidence="1">Uncharacterized protein</fullName>
    </submittedName>
</protein>
<evidence type="ECO:0000313" key="2">
    <source>
        <dbReference type="Proteomes" id="UP000325576"/>
    </source>
</evidence>
<dbReference type="AlphaFoldDB" id="A0A5N5E213"/>
<dbReference type="InterPro" id="IPR011032">
    <property type="entry name" value="GroES-like_sf"/>
</dbReference>
<proteinExistence type="predicted"/>
<dbReference type="Proteomes" id="UP000325576">
    <property type="component" value="Unassembled WGS sequence"/>
</dbReference>
<evidence type="ECO:0000313" key="1">
    <source>
        <dbReference type="EMBL" id="KAB2584146.1"/>
    </source>
</evidence>
<comment type="caution">
    <text evidence="1">The sequence shown here is derived from an EMBL/GenBank/DDBJ whole genome shotgun (WGS) entry which is preliminary data.</text>
</comment>
<reference evidence="1 2" key="1">
    <citation type="journal article" date="2017" name="Poromechanics V (2013)">
        <title>Genomic Characterization of the Arsenic-Tolerant Actinobacterium, &lt;i&gt;Rhodococcus erythropolis&lt;/i&gt; S43.</title>
        <authorList>
            <person name="Retamal-Morales G."/>
            <person name="Mehnert M."/>
            <person name="Schwabe R."/>
            <person name="Tischler D."/>
            <person name="Schloemann M."/>
            <person name="Levican G.J."/>
        </authorList>
    </citation>
    <scope>NUCLEOTIDE SEQUENCE [LARGE SCALE GENOMIC DNA]</scope>
    <source>
        <strain evidence="1 2">S43</strain>
    </source>
</reference>
<gene>
    <name evidence="1" type="ORF">BS297_17145</name>
</gene>
<dbReference type="EMBL" id="MRBO01000469">
    <property type="protein sequence ID" value="KAB2584146.1"/>
    <property type="molecule type" value="Genomic_DNA"/>
</dbReference>
<dbReference type="SUPFAM" id="SSF50129">
    <property type="entry name" value="GroES-like"/>
    <property type="match status" value="1"/>
</dbReference>
<dbReference type="Gene3D" id="3.90.180.10">
    <property type="entry name" value="Medium-chain alcohol dehydrogenases, catalytic domain"/>
    <property type="match status" value="1"/>
</dbReference>
<name>A0A5N5E213_RHOER</name>
<accession>A0A5N5E213</accession>
<sequence length="124" mass="13315">MQAVLLETINGNITPTLSAMDRPELRPGHVRAAVRAAWINRADLLIRAAHPLLNNIAVIGAGGAEYMRADPSYPARQRTALESLLRAGKLIVAEPPVYPMERAADALRALDSRVASGKIVITLA</sequence>
<dbReference type="Gene3D" id="3.40.50.720">
    <property type="entry name" value="NAD(P)-binding Rossmann-like Domain"/>
    <property type="match status" value="1"/>
</dbReference>